<evidence type="ECO:0000256" key="2">
    <source>
        <dbReference type="SAM" id="SignalP"/>
    </source>
</evidence>
<proteinExistence type="predicted"/>
<gene>
    <name evidence="3" type="ORF">PoMZ_06797</name>
</gene>
<name>A0A4P7NRP7_PYROR</name>
<accession>A0A4P7NRP7</accession>
<sequence length="232" mass="24862">MRFSAVFALLPLALATPIPDNKSSTASNRIKDIGNKQADVANSEVADIQRAKSALKNGGSAKPAEAQLQKDLNKGIALRKTNQGLLKKISGGKGRRDVLEEEGEQAGDEDQVVEVRPTQPDAHQDEEQPPRAIDRTVIETRANKPKGPQGAAKGGNPFQKAIDTQNAIEQKQKGATKTVKSLKGTTADTAKLDALQASFQNGNAKLSAFTGQFNETAIKIRIAHEHGFMIMC</sequence>
<feature type="chain" id="PRO_5043613277" evidence="2">
    <location>
        <begin position="16"/>
        <end position="232"/>
    </location>
</feature>
<evidence type="ECO:0000256" key="1">
    <source>
        <dbReference type="SAM" id="MobiDB-lite"/>
    </source>
</evidence>
<feature type="region of interest" description="Disordered" evidence="1">
    <location>
        <begin position="88"/>
        <end position="133"/>
    </location>
</feature>
<evidence type="ECO:0000313" key="4">
    <source>
        <dbReference type="Proteomes" id="UP000294847"/>
    </source>
</evidence>
<reference evidence="3 4" key="1">
    <citation type="journal article" date="2019" name="Mol. Biol. Evol.">
        <title>Blast fungal genomes show frequent chromosomal changes, gene gains and losses, and effector gene turnover.</title>
        <authorList>
            <person name="Gomez Luciano L.B."/>
            <person name="Jason Tsai I."/>
            <person name="Chuma I."/>
            <person name="Tosa Y."/>
            <person name="Chen Y.H."/>
            <person name="Li J.Y."/>
            <person name="Li M.Y."/>
            <person name="Jade Lu M.Y."/>
            <person name="Nakayashiki H."/>
            <person name="Li W.H."/>
        </authorList>
    </citation>
    <scope>NUCLEOTIDE SEQUENCE [LARGE SCALE GENOMIC DNA]</scope>
    <source>
        <strain evidence="3">MZ5-1-6</strain>
    </source>
</reference>
<keyword evidence="2" id="KW-0732">Signal</keyword>
<feature type="compositionally biased region" description="Acidic residues" evidence="1">
    <location>
        <begin position="99"/>
        <end position="112"/>
    </location>
</feature>
<organism evidence="3 4">
    <name type="scientific">Pyricularia oryzae</name>
    <name type="common">Rice blast fungus</name>
    <name type="synonym">Magnaporthe oryzae</name>
    <dbReference type="NCBI Taxonomy" id="318829"/>
    <lineage>
        <taxon>Eukaryota</taxon>
        <taxon>Fungi</taxon>
        <taxon>Dikarya</taxon>
        <taxon>Ascomycota</taxon>
        <taxon>Pezizomycotina</taxon>
        <taxon>Sordariomycetes</taxon>
        <taxon>Sordariomycetidae</taxon>
        <taxon>Magnaporthales</taxon>
        <taxon>Pyriculariaceae</taxon>
        <taxon>Pyricularia</taxon>
    </lineage>
</organism>
<feature type="signal peptide" evidence="2">
    <location>
        <begin position="1"/>
        <end position="15"/>
    </location>
</feature>
<dbReference type="EMBL" id="CP034209">
    <property type="protein sequence ID" value="QBZ65093.1"/>
    <property type="molecule type" value="Genomic_DNA"/>
</dbReference>
<dbReference type="AlphaFoldDB" id="A0A4P7NRP7"/>
<protein>
    <submittedName>
        <fullName evidence="3">Uncharacterized protein</fullName>
    </submittedName>
</protein>
<dbReference type="Proteomes" id="UP000294847">
    <property type="component" value="Chromosome 6"/>
</dbReference>
<feature type="compositionally biased region" description="Basic and acidic residues" evidence="1">
    <location>
        <begin position="122"/>
        <end position="133"/>
    </location>
</feature>
<evidence type="ECO:0000313" key="3">
    <source>
        <dbReference type="EMBL" id="QBZ65093.1"/>
    </source>
</evidence>